<reference evidence="2 3" key="1">
    <citation type="submission" date="2016-04" db="EMBL/GenBank/DDBJ databases">
        <title>Evolutionary innovation and constraint leading to complex multicellularity in the Ascomycota.</title>
        <authorList>
            <person name="Cisse O."/>
            <person name="Nguyen A."/>
            <person name="Hewitt D.A."/>
            <person name="Jedd G."/>
            <person name="Stajich J.E."/>
        </authorList>
    </citation>
    <scope>NUCLEOTIDE SEQUENCE [LARGE SCALE GENOMIC DNA]</scope>
    <source>
        <strain evidence="2 3">DAH-3</strain>
    </source>
</reference>
<gene>
    <name evidence="2" type="ORF">NEOLI_000934</name>
</gene>
<evidence type="ECO:0000256" key="1">
    <source>
        <dbReference type="SAM" id="MobiDB-lite"/>
    </source>
</evidence>
<evidence type="ECO:0000313" key="2">
    <source>
        <dbReference type="EMBL" id="OLL26858.1"/>
    </source>
</evidence>
<name>A0A1U7LW59_NEOID</name>
<feature type="compositionally biased region" description="Polar residues" evidence="1">
    <location>
        <begin position="576"/>
        <end position="592"/>
    </location>
</feature>
<dbReference type="AlphaFoldDB" id="A0A1U7LW59"/>
<evidence type="ECO:0000313" key="3">
    <source>
        <dbReference type="Proteomes" id="UP000186594"/>
    </source>
</evidence>
<sequence>MIIDEIDQLLRPFELEGENIPTAVELGEKDIIDIMNAIDSLQRFQISSEIFAFSLRILLCLPCNKTRTAGFELLLKWCSDLIQLELDPREALPSTLVTRILQQLLREDSSVVIKRTLARLLEILCKGCISNKEKIINARYEIDFTKFGRLIMSSSDFRTQLYCVTLLWQLSPPRGKPLAAQAVTKRMELFFQGILTTRQFQTLSQAVLSNEALGTMYDWLVHENSRRVDGPVSLELHCLNINGKAIEIEDSYYLVHIANDFLTITSAEFDFIEEFDFPLEYLEIPSFIDQEFRVVFKLKCEASRYIQDDSEIYSISMKFRDLNSFTVAKNRLELFKSQLRSSTSRTSTSAKVLQPKMPPKESDWETGQTEEIRLQKMIDLAKSSDNFEAYVQEHGSPIEGKRFSKTDLTRCAGSKDISAGIIASSPPKGPLNKSKIIPDNADISSRSAKLAYLFDEIPSQTTTRKRKTSMPKVKEIDRRELLETTEIIENKGKNGKTSGNSEAKITFKTYQKSKIKAEKIMEIDIFDFPVTSSNDEERDKCSPPLRKAIKPTKKATGKDSESLPIKPKRGRPPNGQPNDWASKSSKNLAAKQSQKRNVRKSEPIRPTLLLKSQYSEGDEEEQRITKKRDRQSAPANLDHSPLKKSRITIASDEDEPIAKIIYTREDDEIMKDVASPVMMKQGDNLILHEDESSSTFDYELKKISQPLAESGKEPADDNPGGKESSRHKIRRAVPILERTYSTFHETVKPSGNHLSASAANLYIPIICPVAQPHTSGTLGNDQNQVGLENISFSKINYQAQQSLENKLSACKEQNLILNTHISHNLAIITGEGRTGINKDIGSLGGSNIVNALKGIQTAERPLRESEVDISHVVTEKFELARRKPSNISLSQASAPSEAVVPILAPCFYLGDDSHSSGPHIAQIQVKPARIPSHFISNSSLVPLTTKTSAYKTPENGNQTIISHLYTDSCELSHGHRARGINDQIKAFDEIPGKKTTNVGMPGTFYEILQQKGLLTKPTQTELKSTLRYTTPSVSTDSEIDDDDRLAPSSDESVPPPEWYRKMNCHQESTLSLLLTIGKIIVQKMQHLEEQADSLVKNFKIEGGAVINALENSQNARKESIRKAMVNGRKVNANQTQTTKSTLQQKRNIIHSHAFHIQRKERDDRETLLLEDTKMFISRG</sequence>
<feature type="region of interest" description="Disordered" evidence="1">
    <location>
        <begin position="1027"/>
        <end position="1056"/>
    </location>
</feature>
<dbReference type="Proteomes" id="UP000186594">
    <property type="component" value="Unassembled WGS sequence"/>
</dbReference>
<dbReference type="OMA" id="INARYEI"/>
<feature type="region of interest" description="Disordered" evidence="1">
    <location>
        <begin position="346"/>
        <end position="367"/>
    </location>
</feature>
<protein>
    <submittedName>
        <fullName evidence="2">Uncharacterized protein</fullName>
    </submittedName>
</protein>
<proteinExistence type="predicted"/>
<keyword evidence="3" id="KW-1185">Reference proteome</keyword>
<feature type="region of interest" description="Disordered" evidence="1">
    <location>
        <begin position="532"/>
        <end position="644"/>
    </location>
</feature>
<dbReference type="EMBL" id="LXFE01000143">
    <property type="protein sequence ID" value="OLL26858.1"/>
    <property type="molecule type" value="Genomic_DNA"/>
</dbReference>
<comment type="caution">
    <text evidence="2">The sequence shown here is derived from an EMBL/GenBank/DDBJ whole genome shotgun (WGS) entry which is preliminary data.</text>
</comment>
<feature type="compositionally biased region" description="Polar residues" evidence="1">
    <location>
        <begin position="1027"/>
        <end position="1036"/>
    </location>
</feature>
<feature type="compositionally biased region" description="Basic and acidic residues" evidence="1">
    <location>
        <begin position="710"/>
        <end position="726"/>
    </location>
</feature>
<accession>A0A1U7LW59</accession>
<organism evidence="2 3">
    <name type="scientific">Neolecta irregularis (strain DAH-3)</name>
    <dbReference type="NCBI Taxonomy" id="1198029"/>
    <lineage>
        <taxon>Eukaryota</taxon>
        <taxon>Fungi</taxon>
        <taxon>Dikarya</taxon>
        <taxon>Ascomycota</taxon>
        <taxon>Taphrinomycotina</taxon>
        <taxon>Neolectales</taxon>
        <taxon>Neolectaceae</taxon>
        <taxon>Neolecta</taxon>
    </lineage>
</organism>
<feature type="region of interest" description="Disordered" evidence="1">
    <location>
        <begin position="705"/>
        <end position="729"/>
    </location>
</feature>